<dbReference type="InterPro" id="IPR009000">
    <property type="entry name" value="Transl_B-barrel_sf"/>
</dbReference>
<feature type="region of interest" description="Disordered" evidence="10">
    <location>
        <begin position="112"/>
        <end position="135"/>
    </location>
</feature>
<keyword evidence="12" id="KW-1185">Reference proteome</keyword>
<evidence type="ECO:0000256" key="6">
    <source>
        <dbReference type="ARBA" id="ARBA00035243"/>
    </source>
</evidence>
<dbReference type="Pfam" id="PF00297">
    <property type="entry name" value="Ribosomal_L3"/>
    <property type="match status" value="1"/>
</dbReference>
<dbReference type="InterPro" id="IPR019927">
    <property type="entry name" value="Ribosomal_uL3_bac/org-type"/>
</dbReference>
<dbReference type="GO" id="GO:0006412">
    <property type="term" value="P:translation"/>
    <property type="evidence" value="ECO:0007669"/>
    <property type="project" value="UniProtKB-UniRule"/>
</dbReference>
<dbReference type="FunFam" id="3.30.160.810:FF:000001">
    <property type="entry name" value="50S ribosomal protein L3"/>
    <property type="match status" value="1"/>
</dbReference>
<proteinExistence type="inferred from homology"/>
<dbReference type="AlphaFoldDB" id="A0A1M5Z366"/>
<evidence type="ECO:0000313" key="11">
    <source>
        <dbReference type="EMBL" id="SHI18685.1"/>
    </source>
</evidence>
<dbReference type="NCBIfam" id="TIGR03625">
    <property type="entry name" value="L3_bact"/>
    <property type="match status" value="1"/>
</dbReference>
<evidence type="ECO:0000313" key="12">
    <source>
        <dbReference type="Proteomes" id="UP000184389"/>
    </source>
</evidence>
<comment type="subunit">
    <text evidence="7 9">Part of the 50S ribosomal subunit. Forms a cluster with proteins L14 and L19.</text>
</comment>
<dbReference type="HAMAP" id="MF_01325_B">
    <property type="entry name" value="Ribosomal_uL3_B"/>
    <property type="match status" value="1"/>
</dbReference>
<dbReference type="EMBL" id="FQXR01000020">
    <property type="protein sequence ID" value="SHI18685.1"/>
    <property type="molecule type" value="Genomic_DNA"/>
</dbReference>
<evidence type="ECO:0000256" key="5">
    <source>
        <dbReference type="ARBA" id="ARBA00023274"/>
    </source>
</evidence>
<dbReference type="PANTHER" id="PTHR11229:SF16">
    <property type="entry name" value="LARGE RIBOSOMAL SUBUNIT PROTEIN UL3C"/>
    <property type="match status" value="1"/>
</dbReference>
<evidence type="ECO:0000256" key="8">
    <source>
        <dbReference type="RuleBase" id="RU003905"/>
    </source>
</evidence>
<dbReference type="Proteomes" id="UP000184389">
    <property type="component" value="Unassembled WGS sequence"/>
</dbReference>
<evidence type="ECO:0000256" key="2">
    <source>
        <dbReference type="ARBA" id="ARBA00022730"/>
    </source>
</evidence>
<dbReference type="GO" id="GO:0022625">
    <property type="term" value="C:cytosolic large ribosomal subunit"/>
    <property type="evidence" value="ECO:0007669"/>
    <property type="project" value="TreeGrafter"/>
</dbReference>
<comment type="function">
    <text evidence="7 9">One of the primary rRNA binding proteins, it binds directly near the 3'-end of the 23S rRNA, where it nucleates assembly of the 50S subunit.</text>
</comment>
<dbReference type="GO" id="GO:0019843">
    <property type="term" value="F:rRNA binding"/>
    <property type="evidence" value="ECO:0007669"/>
    <property type="project" value="UniProtKB-UniRule"/>
</dbReference>
<evidence type="ECO:0000256" key="7">
    <source>
        <dbReference type="HAMAP-Rule" id="MF_01325"/>
    </source>
</evidence>
<name>A0A1M5Z366_9FIRM</name>
<dbReference type="GO" id="GO:0003735">
    <property type="term" value="F:structural constituent of ribosome"/>
    <property type="evidence" value="ECO:0007669"/>
    <property type="project" value="UniProtKB-UniRule"/>
</dbReference>
<dbReference type="InterPro" id="IPR019926">
    <property type="entry name" value="Ribosomal_uL3_CS"/>
</dbReference>
<keyword evidence="2 7" id="KW-0699">rRNA-binding</keyword>
<dbReference type="PANTHER" id="PTHR11229">
    <property type="entry name" value="50S RIBOSOMAL PROTEIN L3"/>
    <property type="match status" value="1"/>
</dbReference>
<protein>
    <recommendedName>
        <fullName evidence="6 7">Large ribosomal subunit protein uL3</fullName>
    </recommendedName>
</protein>
<dbReference type="OrthoDB" id="9806135at2"/>
<dbReference type="FunFam" id="2.40.30.10:FF:000004">
    <property type="entry name" value="50S ribosomal protein L3"/>
    <property type="match status" value="1"/>
</dbReference>
<dbReference type="InterPro" id="IPR000597">
    <property type="entry name" value="Ribosomal_uL3"/>
</dbReference>
<evidence type="ECO:0000256" key="10">
    <source>
        <dbReference type="SAM" id="MobiDB-lite"/>
    </source>
</evidence>
<keyword evidence="4 7" id="KW-0689">Ribosomal protein</keyword>
<evidence type="ECO:0000256" key="1">
    <source>
        <dbReference type="ARBA" id="ARBA00006540"/>
    </source>
</evidence>
<comment type="similarity">
    <text evidence="1 7 8">Belongs to the universal ribosomal protein uL3 family.</text>
</comment>
<evidence type="ECO:0000256" key="9">
    <source>
        <dbReference type="RuleBase" id="RU003906"/>
    </source>
</evidence>
<dbReference type="Gene3D" id="2.40.30.10">
    <property type="entry name" value="Translation factors"/>
    <property type="match status" value="1"/>
</dbReference>
<evidence type="ECO:0000256" key="3">
    <source>
        <dbReference type="ARBA" id="ARBA00022884"/>
    </source>
</evidence>
<accession>A0A1M5Z366</accession>
<keyword evidence="3 7" id="KW-0694">RNA-binding</keyword>
<reference evidence="11 12" key="1">
    <citation type="submission" date="2016-11" db="EMBL/GenBank/DDBJ databases">
        <authorList>
            <person name="Jaros S."/>
            <person name="Januszkiewicz K."/>
            <person name="Wedrychowicz H."/>
        </authorList>
    </citation>
    <scope>NUCLEOTIDE SEQUENCE [LARGE SCALE GENOMIC DNA]</scope>
    <source>
        <strain evidence="11 12">DSM 13106</strain>
    </source>
</reference>
<gene>
    <name evidence="7" type="primary">rplC</name>
    <name evidence="11" type="ORF">SAMN02745180_02681</name>
</gene>
<dbReference type="PROSITE" id="PS00474">
    <property type="entry name" value="RIBOSOMAL_L3"/>
    <property type="match status" value="1"/>
</dbReference>
<organism evidence="11 12">
    <name type="scientific">Sporanaerobacter acetigenes DSM 13106</name>
    <dbReference type="NCBI Taxonomy" id="1123281"/>
    <lineage>
        <taxon>Bacteria</taxon>
        <taxon>Bacillati</taxon>
        <taxon>Bacillota</taxon>
        <taxon>Tissierellia</taxon>
        <taxon>Tissierellales</taxon>
        <taxon>Sporanaerobacteraceae</taxon>
        <taxon>Sporanaerobacter</taxon>
    </lineage>
</organism>
<dbReference type="STRING" id="1123281.SAMN02745180_02681"/>
<sequence>MKRILGKKIGMTQIFEEDGRVIPVTVVEAGPLKVVQVKTMEKDGYSSIQIGYADVKEKKINKPLKGHFDKAQVEYKKYLREFRVDNPEEYEIGQEIKADVFETGDRVDVIGISKGKGTQGPIKRHGHGRGPETHGSKYHRAVGAMSAASYPGRVFKGKKMSGHMGNERVTVENLEIVRVDAEKNLLLIRGAVPGPKGGLLTIKESVKVSK</sequence>
<evidence type="ECO:0000256" key="4">
    <source>
        <dbReference type="ARBA" id="ARBA00022980"/>
    </source>
</evidence>
<dbReference type="SUPFAM" id="SSF50447">
    <property type="entry name" value="Translation proteins"/>
    <property type="match status" value="1"/>
</dbReference>
<keyword evidence="5 7" id="KW-0687">Ribonucleoprotein</keyword>
<dbReference type="RefSeq" id="WP_072745299.1">
    <property type="nucleotide sequence ID" value="NZ_FQXR01000020.1"/>
</dbReference>
<dbReference type="Gene3D" id="3.30.160.810">
    <property type="match status" value="1"/>
</dbReference>